<dbReference type="InterPro" id="IPR036429">
    <property type="entry name" value="SpoA-like_sf"/>
</dbReference>
<accession>A0A037ZHX2</accession>
<dbReference type="EMBL" id="JFKE01000003">
    <property type="protein sequence ID" value="KAJ56040.1"/>
    <property type="molecule type" value="Genomic_DNA"/>
</dbReference>
<dbReference type="Gene3D" id="2.30.330.10">
    <property type="entry name" value="SpoA-like"/>
    <property type="match status" value="1"/>
</dbReference>
<gene>
    <name evidence="3" type="ORF">ACMU_09770</name>
</gene>
<evidence type="ECO:0000313" key="3">
    <source>
        <dbReference type="EMBL" id="KAJ56040.1"/>
    </source>
</evidence>
<proteinExistence type="predicted"/>
<organism evidence="3 4">
    <name type="scientific">Actibacterium mucosum KCTC 23349</name>
    <dbReference type="NCBI Taxonomy" id="1454373"/>
    <lineage>
        <taxon>Bacteria</taxon>
        <taxon>Pseudomonadati</taxon>
        <taxon>Pseudomonadota</taxon>
        <taxon>Alphaproteobacteria</taxon>
        <taxon>Rhodobacterales</taxon>
        <taxon>Roseobacteraceae</taxon>
        <taxon>Actibacterium</taxon>
    </lineage>
</organism>
<dbReference type="Pfam" id="PF01052">
    <property type="entry name" value="FliMN_C"/>
    <property type="match status" value="1"/>
</dbReference>
<sequence>MAANRAESAAENTVDAARAWRQALPRVAQSEIGLTLMVQDITCDTVQATDAAENIADNALLCLLEGHGGMSGLVAWDPAAFAAFVAFRMTGKLPGALAERPATRVDAKLTSGFVGKLVQAFGHGLGDGGDTFATMNYSGFLADARLVQFALPEGPLTRARMEVQFASSGISGSLQVILPSPSVSRPERDVPKRPAQEWSQALGQNVHAAPMRLDAVLARLQLPLSLLLSLQVGQIVSLPGNCLDGVSLESGDGRTILTGRLGRASGDRAVRVANAASGSHSQLGQPEPQPAATA</sequence>
<protein>
    <recommendedName>
        <fullName evidence="2">Flagellar motor switch protein FliN-like C-terminal domain-containing protein</fullName>
    </recommendedName>
</protein>
<name>A0A037ZHX2_9RHOB</name>
<dbReference type="AlphaFoldDB" id="A0A037ZHX2"/>
<evidence type="ECO:0000256" key="1">
    <source>
        <dbReference type="SAM" id="MobiDB-lite"/>
    </source>
</evidence>
<reference evidence="3 4" key="1">
    <citation type="submission" date="2014-03" db="EMBL/GenBank/DDBJ databases">
        <title>Draft Genome Sequence of Actibacterium mucosum KCTC 23349, a Marine Alphaproteobacterium with Complex Ionic Requirements Isolated from Mediterranean Seawater at Malvarrosa Beach, Valencia, Spain.</title>
        <authorList>
            <person name="Arahal D.R."/>
            <person name="Shao Z."/>
            <person name="Lai Q."/>
            <person name="Pujalte M.J."/>
        </authorList>
    </citation>
    <scope>NUCLEOTIDE SEQUENCE [LARGE SCALE GENOMIC DNA]</scope>
    <source>
        <strain evidence="3 4">KCTC 23349</strain>
    </source>
</reference>
<feature type="domain" description="Flagellar motor switch protein FliN-like C-terminal" evidence="2">
    <location>
        <begin position="205"/>
        <end position="274"/>
    </location>
</feature>
<feature type="region of interest" description="Disordered" evidence="1">
    <location>
        <begin position="275"/>
        <end position="294"/>
    </location>
</feature>
<comment type="caution">
    <text evidence="3">The sequence shown here is derived from an EMBL/GenBank/DDBJ whole genome shotgun (WGS) entry which is preliminary data.</text>
</comment>
<keyword evidence="4" id="KW-1185">Reference proteome</keyword>
<dbReference type="Proteomes" id="UP000026249">
    <property type="component" value="Unassembled WGS sequence"/>
</dbReference>
<evidence type="ECO:0000313" key="4">
    <source>
        <dbReference type="Proteomes" id="UP000026249"/>
    </source>
</evidence>
<dbReference type="STRING" id="1454373.ACMU_09770"/>
<evidence type="ECO:0000259" key="2">
    <source>
        <dbReference type="Pfam" id="PF01052"/>
    </source>
</evidence>
<dbReference type="InterPro" id="IPR001543">
    <property type="entry name" value="FliN-like_C"/>
</dbReference>
<dbReference type="SUPFAM" id="SSF101801">
    <property type="entry name" value="Surface presentation of antigens (SPOA)"/>
    <property type="match status" value="1"/>
</dbReference>